<evidence type="ECO:0000259" key="4">
    <source>
        <dbReference type="SMART" id="SM00382"/>
    </source>
</evidence>
<evidence type="ECO:0000256" key="2">
    <source>
        <dbReference type="ARBA" id="ARBA00022741"/>
    </source>
</evidence>
<keyword evidence="6" id="KW-1185">Reference proteome</keyword>
<dbReference type="Gene3D" id="3.40.50.300">
    <property type="entry name" value="P-loop containing nucleotide triphosphate hydrolases"/>
    <property type="match status" value="1"/>
</dbReference>
<evidence type="ECO:0000256" key="1">
    <source>
        <dbReference type="ARBA" id="ARBA00006354"/>
    </source>
</evidence>
<dbReference type="AlphaFoldDB" id="A0A1G9YJC2"/>
<reference evidence="5 6" key="1">
    <citation type="submission" date="2016-10" db="EMBL/GenBank/DDBJ databases">
        <authorList>
            <person name="de Groot N.N."/>
        </authorList>
    </citation>
    <scope>NUCLEOTIDE SEQUENCE [LARGE SCALE GENOMIC DNA]</scope>
    <source>
        <strain evidence="5 6">DSM 16981</strain>
    </source>
</reference>
<gene>
    <name evidence="5" type="ORF">SAMN05660299_02096</name>
</gene>
<dbReference type="STRING" id="349095.SAMN05660299_02096"/>
<dbReference type="InterPro" id="IPR004482">
    <property type="entry name" value="Mg_chelat-rel"/>
</dbReference>
<dbReference type="SUPFAM" id="SSF52540">
    <property type="entry name" value="P-loop containing nucleoside triphosphate hydrolases"/>
    <property type="match status" value="1"/>
</dbReference>
<keyword evidence="2" id="KW-0547">Nucleotide-binding</keyword>
<dbReference type="InterPro" id="IPR025158">
    <property type="entry name" value="Mg_chelat-rel_C"/>
</dbReference>
<dbReference type="Pfam" id="PF13335">
    <property type="entry name" value="Mg_chelatase_C"/>
    <property type="match status" value="1"/>
</dbReference>
<keyword evidence="3" id="KW-0067">ATP-binding</keyword>
<comment type="similarity">
    <text evidence="1">Belongs to the Mg-chelatase subunits D/I family. ComM subfamily.</text>
</comment>
<dbReference type="SUPFAM" id="SSF54211">
    <property type="entry name" value="Ribosomal protein S5 domain 2-like"/>
    <property type="match status" value="1"/>
</dbReference>
<dbReference type="NCBIfam" id="TIGR00368">
    <property type="entry name" value="YifB family Mg chelatase-like AAA ATPase"/>
    <property type="match status" value="1"/>
</dbReference>
<evidence type="ECO:0000313" key="6">
    <source>
        <dbReference type="Proteomes" id="UP000199309"/>
    </source>
</evidence>
<sequence length="505" mass="55803">MFACIHGATTLGLHGNIIKVETDISNGLPAFEIVGLATTSVKESKERVRSAMKNSAYDFPMRRITVNLAPADLKKDSAGLDTAIAIGIMVSSGQIASDKTTSSLFIGELSLDGHLRPVTGVLSMVLQGMQEGFKHVYVCPENTTEALLCENMNIYSVSTFCEIINHLTGLCPLTPAVRTKERLTMPEYNVDFSEVQGQYTAKRALEIAAAGGHNVLMIGTPGAGKTMLAKRIATILPPMNIHESLEVTKIYSAAGLFQQVDMLTERPFRSPHHTISTAGLIGGGTIPKPGEVTLSHNGVLFLDEFPEFPRSVLEVLRQPLEDGIVNIARVNATLSYPARFMLIAAMNPCPCGYLGDKDRECTCTAGEIRRYIRKISGPLLDRIDLHVQVQRPQYTELTAELPQEKSDCIRERVLKARQLQETRLHDYRITCNAHMSHRALKETCPMTKEAQRLLHTSFDKLKLSARSYDRIIKVSRTIADLNNSAVIEDTHVAEALSYRNNLQRM</sequence>
<dbReference type="SMART" id="SM00382">
    <property type="entry name" value="AAA"/>
    <property type="match status" value="1"/>
</dbReference>
<dbReference type="InterPro" id="IPR000523">
    <property type="entry name" value="Mg_chelatse_chII-like_cat_dom"/>
</dbReference>
<dbReference type="RefSeq" id="WP_091651560.1">
    <property type="nucleotide sequence ID" value="NZ_FNHQ01000023.1"/>
</dbReference>
<dbReference type="OrthoDB" id="9813147at2"/>
<dbReference type="InterPro" id="IPR003593">
    <property type="entry name" value="AAA+_ATPase"/>
</dbReference>
<dbReference type="InterPro" id="IPR001208">
    <property type="entry name" value="MCM_dom"/>
</dbReference>
<feature type="domain" description="AAA+ ATPase" evidence="4">
    <location>
        <begin position="211"/>
        <end position="393"/>
    </location>
</feature>
<dbReference type="InterPro" id="IPR020568">
    <property type="entry name" value="Ribosomal_Su5_D2-typ_SF"/>
</dbReference>
<dbReference type="EMBL" id="FNHQ01000023">
    <property type="protein sequence ID" value="SDN09187.1"/>
    <property type="molecule type" value="Genomic_DNA"/>
</dbReference>
<dbReference type="Pfam" id="PF01078">
    <property type="entry name" value="Mg_chelatase"/>
    <property type="match status" value="1"/>
</dbReference>
<protein>
    <submittedName>
        <fullName evidence="5">Magnesium chelatase family protein</fullName>
    </submittedName>
</protein>
<evidence type="ECO:0000313" key="5">
    <source>
        <dbReference type="EMBL" id="SDN09187.1"/>
    </source>
</evidence>
<dbReference type="PANTHER" id="PTHR32039:SF7">
    <property type="entry name" value="COMPETENCE PROTEIN COMM"/>
    <property type="match status" value="1"/>
</dbReference>
<evidence type="ECO:0000256" key="3">
    <source>
        <dbReference type="ARBA" id="ARBA00022840"/>
    </source>
</evidence>
<organism evidence="5 6">
    <name type="scientific">Megasphaera paucivorans</name>
    <dbReference type="NCBI Taxonomy" id="349095"/>
    <lineage>
        <taxon>Bacteria</taxon>
        <taxon>Bacillati</taxon>
        <taxon>Bacillota</taxon>
        <taxon>Negativicutes</taxon>
        <taxon>Veillonellales</taxon>
        <taxon>Veillonellaceae</taxon>
        <taxon>Megasphaera</taxon>
    </lineage>
</organism>
<proteinExistence type="inferred from homology"/>
<accession>A0A1G9YJC2</accession>
<dbReference type="PANTHER" id="PTHR32039">
    <property type="entry name" value="MAGNESIUM-CHELATASE SUBUNIT CHLI"/>
    <property type="match status" value="1"/>
</dbReference>
<dbReference type="GO" id="GO:0005524">
    <property type="term" value="F:ATP binding"/>
    <property type="evidence" value="ECO:0007669"/>
    <property type="project" value="UniProtKB-KW"/>
</dbReference>
<name>A0A1G9YJC2_9FIRM</name>
<dbReference type="Pfam" id="PF13541">
    <property type="entry name" value="ChlI"/>
    <property type="match status" value="1"/>
</dbReference>
<dbReference type="InterPro" id="IPR014721">
    <property type="entry name" value="Ribsml_uS5_D2-typ_fold_subgr"/>
</dbReference>
<dbReference type="InterPro" id="IPR027417">
    <property type="entry name" value="P-loop_NTPase"/>
</dbReference>
<dbReference type="InterPro" id="IPR045006">
    <property type="entry name" value="CHLI-like"/>
</dbReference>
<dbReference type="Proteomes" id="UP000199309">
    <property type="component" value="Unassembled WGS sequence"/>
</dbReference>
<dbReference type="PRINTS" id="PR01657">
    <property type="entry name" value="MCMFAMILY"/>
</dbReference>
<dbReference type="GO" id="GO:0003677">
    <property type="term" value="F:DNA binding"/>
    <property type="evidence" value="ECO:0007669"/>
    <property type="project" value="InterPro"/>
</dbReference>
<dbReference type="Gene3D" id="3.30.230.10">
    <property type="match status" value="1"/>
</dbReference>